<evidence type="ECO:0000259" key="7">
    <source>
        <dbReference type="PROSITE" id="PS51722"/>
    </source>
</evidence>
<evidence type="ECO:0000256" key="5">
    <source>
        <dbReference type="ARBA" id="ARBA00049117"/>
    </source>
</evidence>
<dbReference type="GO" id="GO:0032790">
    <property type="term" value="P:ribosome disassembly"/>
    <property type="evidence" value="ECO:0007669"/>
    <property type="project" value="UniProtKB-UniRule"/>
</dbReference>
<comment type="subcellular location">
    <subcellularLocation>
        <location evidence="6">Mitochondrion</location>
    </subcellularLocation>
</comment>
<dbReference type="Pfam" id="PF00679">
    <property type="entry name" value="EFG_C"/>
    <property type="match status" value="1"/>
</dbReference>
<dbReference type="PANTHER" id="PTHR43261">
    <property type="entry name" value="TRANSLATION ELONGATION FACTOR G-RELATED"/>
    <property type="match status" value="1"/>
</dbReference>
<reference evidence="9" key="1">
    <citation type="submission" date="2025-08" db="UniProtKB">
        <authorList>
            <consortium name="RefSeq"/>
        </authorList>
    </citation>
    <scope>IDENTIFICATION</scope>
    <source>
        <tissue evidence="9">Muscle</tissue>
    </source>
</reference>
<dbReference type="SUPFAM" id="SSF52540">
    <property type="entry name" value="P-loop containing nucleoside triphosphate hydrolases"/>
    <property type="match status" value="1"/>
</dbReference>
<proteinExistence type="inferred from homology"/>
<name>A0A8B7RAC9_HIPAR</name>
<dbReference type="CDD" id="cd01693">
    <property type="entry name" value="mtEFG2_like_IV"/>
    <property type="match status" value="1"/>
</dbReference>
<gene>
    <name evidence="6 9" type="primary">GFM2</name>
    <name evidence="6" type="synonym">EFG2</name>
</gene>
<dbReference type="InterPro" id="IPR000640">
    <property type="entry name" value="EFG_V-like"/>
</dbReference>
<dbReference type="SUPFAM" id="SSF54980">
    <property type="entry name" value="EF-G C-terminal domain-like"/>
    <property type="match status" value="2"/>
</dbReference>
<dbReference type="InterPro" id="IPR014721">
    <property type="entry name" value="Ribsml_uS5_D2-typ_fold_subgr"/>
</dbReference>
<dbReference type="FunFam" id="3.30.230.10:FF:000033">
    <property type="entry name" value="Ribosome-releasing factor 2, mitochondrial"/>
    <property type="match status" value="1"/>
</dbReference>
<evidence type="ECO:0000313" key="9">
    <source>
        <dbReference type="RefSeq" id="XP_019496590.1"/>
    </source>
</evidence>
<feature type="binding site" evidence="6">
    <location>
        <begin position="141"/>
        <end position="145"/>
    </location>
    <ligand>
        <name>GTP</name>
        <dbReference type="ChEBI" id="CHEBI:37565"/>
    </ligand>
</feature>
<dbReference type="SMART" id="SM00889">
    <property type="entry name" value="EFG_IV"/>
    <property type="match status" value="1"/>
</dbReference>
<organism evidence="8 9">
    <name type="scientific">Hipposideros armiger</name>
    <name type="common">Great Himalayan leaf-nosed bat</name>
    <dbReference type="NCBI Taxonomy" id="186990"/>
    <lineage>
        <taxon>Eukaryota</taxon>
        <taxon>Metazoa</taxon>
        <taxon>Chordata</taxon>
        <taxon>Craniata</taxon>
        <taxon>Vertebrata</taxon>
        <taxon>Euteleostomi</taxon>
        <taxon>Mammalia</taxon>
        <taxon>Eutheria</taxon>
        <taxon>Laurasiatheria</taxon>
        <taxon>Chiroptera</taxon>
        <taxon>Yinpterochiroptera</taxon>
        <taxon>Rhinolophoidea</taxon>
        <taxon>Hipposideridae</taxon>
        <taxon>Hipposideros</taxon>
    </lineage>
</organism>
<dbReference type="CTD" id="84340"/>
<dbReference type="InterPro" id="IPR000795">
    <property type="entry name" value="T_Tr_GTP-bd_dom"/>
</dbReference>
<dbReference type="OrthoDB" id="198619at2759"/>
<evidence type="ECO:0000256" key="3">
    <source>
        <dbReference type="ARBA" id="ARBA00023128"/>
    </source>
</evidence>
<dbReference type="InterPro" id="IPR031157">
    <property type="entry name" value="G_TR_CS"/>
</dbReference>
<dbReference type="InterPro" id="IPR005517">
    <property type="entry name" value="Transl_elong_EFG/EF2_IV"/>
</dbReference>
<dbReference type="PROSITE" id="PS51722">
    <property type="entry name" value="G_TR_2"/>
    <property type="match status" value="1"/>
</dbReference>
<evidence type="ECO:0000256" key="4">
    <source>
        <dbReference type="ARBA" id="ARBA00023134"/>
    </source>
</evidence>
<dbReference type="Gene3D" id="3.30.70.240">
    <property type="match status" value="1"/>
</dbReference>
<keyword evidence="1 6" id="KW-0547">Nucleotide-binding</keyword>
<dbReference type="SUPFAM" id="SSF50447">
    <property type="entry name" value="Translation proteins"/>
    <property type="match status" value="1"/>
</dbReference>
<comment type="similarity">
    <text evidence="6">Belongs to the TRAFAC class translation factor GTPase superfamily. Classic translation factor GTPase family. EF-G/EF-2 subfamily.</text>
</comment>
<keyword evidence="3 6" id="KW-0496">Mitochondrion</keyword>
<dbReference type="SUPFAM" id="SSF54211">
    <property type="entry name" value="Ribosomal protein S5 domain 2-like"/>
    <property type="match status" value="1"/>
</dbReference>
<keyword evidence="2 6" id="KW-0648">Protein biosynthesis</keyword>
<dbReference type="SMART" id="SM00838">
    <property type="entry name" value="EFG_C"/>
    <property type="match status" value="1"/>
</dbReference>
<dbReference type="HAMAP" id="MF_03059">
    <property type="entry name" value="mEF_G_2"/>
    <property type="match status" value="1"/>
</dbReference>
<protein>
    <recommendedName>
        <fullName evidence="6">Ribosome-releasing factor 2, mitochondrial</fullName>
        <shortName evidence="6">RRF2mt</shortName>
    </recommendedName>
    <alternativeName>
        <fullName evidence="6">Elongation factor G 2, mitochondrial</fullName>
        <shortName evidence="6">EF-G2mt</shortName>
        <shortName evidence="6">mEF-G 2</shortName>
    </alternativeName>
</protein>
<dbReference type="Gene3D" id="3.30.230.10">
    <property type="match status" value="1"/>
</dbReference>
<accession>A0A8B7RAC9</accession>
<dbReference type="GO" id="GO:0032543">
    <property type="term" value="P:mitochondrial translation"/>
    <property type="evidence" value="ECO:0007669"/>
    <property type="project" value="UniProtKB-UniRule"/>
</dbReference>
<keyword evidence="8" id="KW-1185">Reference proteome</keyword>
<dbReference type="InterPro" id="IPR041095">
    <property type="entry name" value="EFG_II"/>
</dbReference>
<dbReference type="RefSeq" id="XP_019496590.1">
    <property type="nucleotide sequence ID" value="XM_019641045.1"/>
</dbReference>
<comment type="function">
    <text evidence="6">Mitochondrial GTPase that mediates the disassembly of ribosomes from messenger RNA at the termination of mitochondrial protein biosynthesis. Acts in collaboration with MRRF. GTP hydrolysis follows the ribosome disassembly and probably occurs on the ribosome large subunit. Not involved in the GTP-dependent ribosomal translocation step during translation elongation.</text>
</comment>
<evidence type="ECO:0000256" key="2">
    <source>
        <dbReference type="ARBA" id="ARBA00022917"/>
    </source>
</evidence>
<dbReference type="GO" id="GO:0003924">
    <property type="term" value="F:GTPase activity"/>
    <property type="evidence" value="ECO:0007669"/>
    <property type="project" value="UniProtKB-UniRule"/>
</dbReference>
<dbReference type="InterPro" id="IPR009022">
    <property type="entry name" value="EFG_III"/>
</dbReference>
<dbReference type="Proteomes" id="UP000694851">
    <property type="component" value="Unplaced"/>
</dbReference>
<dbReference type="GeneID" id="109381921"/>
<dbReference type="CDD" id="cd16262">
    <property type="entry name" value="EFG_III"/>
    <property type="match status" value="1"/>
</dbReference>
<dbReference type="InterPro" id="IPR035647">
    <property type="entry name" value="EFG_III/V"/>
</dbReference>
<dbReference type="InterPro" id="IPR027417">
    <property type="entry name" value="P-loop_NTPase"/>
</dbReference>
<dbReference type="AlphaFoldDB" id="A0A8B7RAC9"/>
<dbReference type="Pfam" id="PF00009">
    <property type="entry name" value="GTP_EFTU"/>
    <property type="match status" value="1"/>
</dbReference>
<sequence>MLSVLRIFAVNHKKMSRLHINNMYCSKIRANLKKLKPHVSIGRHYSSLPGLIGNDIKSLQSIINPPIAKIRNIGIMAHIDAGKTTTTERILYYSGYTRSLGDVDDGDTVTDFMAQERERGITIQSAAVTFDWKGYRVNLIDTPGHVDFTLEVERCLRVLDGAVAVFDASAGVEAQTLTVWRQADKHKIPRICFLNKMDKTGASFNYAVESIREKLKAKPLLLQLPIGEAKTFKGVVDVISKEKLLWNPSSGDGKDFERKPLSEMSDPKLLKETTEARNALIEQVADLDDEFADLVLGEFSENFDLLPAEKLQTAIHRVTLAQTAVPVLCGSALKNKGVQPLLDAITMYLPSPEERNYEFLERISRLLLPFADQHVEIPSLTAGNIALTVGLKHTATGDTIVSSKSSALAAARRAEREGEKKHRQNSEAERLLLAGVEIPEPVFFCTIEPPSVSKQPDLDHALKCLQREDPSLKVRLDPDSGQTILCGMGELHIEIIHDRIKREYGLETYLGPLQVAYRETILNSVRATDTLDRTLGDKRHLVTVELEAKPIETSSVTPVIEYADSVSEDILKASQEAIENGIHSACLQGPLLGSPIQDVAITLHSLKIHPGTSSTMISACVSRCVQKALKKADKQVLEPLMNLEVTVTRDYLSPVLADLAQRRGNIQEIQTRQDNRVVIGFVPLAEIMGYSTVLRTLTSGSATFALELSNYQAMSPHDQSTLLSRSGLT</sequence>
<dbReference type="CDD" id="cd03713">
    <property type="entry name" value="EFG_mtEFG_C"/>
    <property type="match status" value="1"/>
</dbReference>
<dbReference type="Pfam" id="PF14492">
    <property type="entry name" value="EFG_III"/>
    <property type="match status" value="1"/>
</dbReference>
<feature type="binding site" evidence="6">
    <location>
        <begin position="77"/>
        <end position="84"/>
    </location>
    <ligand>
        <name>GTP</name>
        <dbReference type="ChEBI" id="CHEBI:37565"/>
    </ligand>
</feature>
<dbReference type="InterPro" id="IPR030851">
    <property type="entry name" value="EFG2"/>
</dbReference>
<dbReference type="CDD" id="cd01886">
    <property type="entry name" value="EF-G"/>
    <property type="match status" value="1"/>
</dbReference>
<keyword evidence="4 6" id="KW-0342">GTP-binding</keyword>
<dbReference type="FunFam" id="3.40.50.300:FF:000514">
    <property type="entry name" value="Ribosome-releasing factor 2, mitochondrial"/>
    <property type="match status" value="1"/>
</dbReference>
<evidence type="ECO:0000256" key="6">
    <source>
        <dbReference type="HAMAP-Rule" id="MF_03059"/>
    </source>
</evidence>
<dbReference type="Gene3D" id="3.40.50.300">
    <property type="entry name" value="P-loop containing nucleotide triphosphate hydrolases"/>
    <property type="match status" value="1"/>
</dbReference>
<dbReference type="GO" id="GO:0005525">
    <property type="term" value="F:GTP binding"/>
    <property type="evidence" value="ECO:0007669"/>
    <property type="project" value="UniProtKB-UniRule"/>
</dbReference>
<dbReference type="InterPro" id="IPR009000">
    <property type="entry name" value="Transl_B-barrel_sf"/>
</dbReference>
<feature type="binding site" evidence="6">
    <location>
        <begin position="195"/>
        <end position="198"/>
    </location>
    <ligand>
        <name>GTP</name>
        <dbReference type="ChEBI" id="CHEBI:37565"/>
    </ligand>
</feature>
<feature type="domain" description="Tr-type G" evidence="7">
    <location>
        <begin position="68"/>
        <end position="353"/>
    </location>
</feature>
<dbReference type="InterPro" id="IPR035649">
    <property type="entry name" value="EFG_V"/>
</dbReference>
<dbReference type="PROSITE" id="PS00301">
    <property type="entry name" value="G_TR_1"/>
    <property type="match status" value="1"/>
</dbReference>
<dbReference type="PANTHER" id="PTHR43261:SF1">
    <property type="entry name" value="RIBOSOME-RELEASING FACTOR 2, MITOCHONDRIAL"/>
    <property type="match status" value="1"/>
</dbReference>
<dbReference type="InterPro" id="IPR005225">
    <property type="entry name" value="Small_GTP-bd"/>
</dbReference>
<dbReference type="FunFam" id="3.30.70.240:FF:000008">
    <property type="entry name" value="Ribosome-releasing factor 2, mitochondrial"/>
    <property type="match status" value="1"/>
</dbReference>
<evidence type="ECO:0000256" key="1">
    <source>
        <dbReference type="ARBA" id="ARBA00022741"/>
    </source>
</evidence>
<dbReference type="Gene3D" id="2.40.30.10">
    <property type="entry name" value="Translation factors"/>
    <property type="match status" value="1"/>
</dbReference>
<dbReference type="Gene3D" id="3.30.70.870">
    <property type="entry name" value="Elongation Factor G (Translational Gtpase), domain 3"/>
    <property type="match status" value="1"/>
</dbReference>
<dbReference type="FunFam" id="3.30.70.870:FF:000005">
    <property type="entry name" value="Ribosome-releasing factor 2, mitochondrial"/>
    <property type="match status" value="1"/>
</dbReference>
<comment type="catalytic activity">
    <reaction evidence="5">
        <text>GTP + H2O = GDP + phosphate + H(+)</text>
        <dbReference type="Rhea" id="RHEA:19669"/>
        <dbReference type="ChEBI" id="CHEBI:15377"/>
        <dbReference type="ChEBI" id="CHEBI:15378"/>
        <dbReference type="ChEBI" id="CHEBI:37565"/>
        <dbReference type="ChEBI" id="CHEBI:43474"/>
        <dbReference type="ChEBI" id="CHEBI:58189"/>
    </reaction>
    <physiologicalReaction direction="left-to-right" evidence="5">
        <dbReference type="Rhea" id="RHEA:19670"/>
    </physiologicalReaction>
</comment>
<dbReference type="GO" id="GO:0005759">
    <property type="term" value="C:mitochondrial matrix"/>
    <property type="evidence" value="ECO:0007669"/>
    <property type="project" value="UniProtKB-ARBA"/>
</dbReference>
<dbReference type="InterPro" id="IPR020568">
    <property type="entry name" value="Ribosomal_Su5_D2-typ_SF"/>
</dbReference>
<dbReference type="PRINTS" id="PR00315">
    <property type="entry name" value="ELONGATNFCT"/>
</dbReference>
<evidence type="ECO:0000313" key="8">
    <source>
        <dbReference type="Proteomes" id="UP000694851"/>
    </source>
</evidence>
<dbReference type="NCBIfam" id="TIGR00231">
    <property type="entry name" value="small_GTP"/>
    <property type="match status" value="1"/>
</dbReference>
<dbReference type="Pfam" id="PF03764">
    <property type="entry name" value="EFG_IV"/>
    <property type="match status" value="1"/>
</dbReference>